<dbReference type="EMBL" id="DVKQ01000003">
    <property type="protein sequence ID" value="HIT36936.1"/>
    <property type="molecule type" value="Genomic_DNA"/>
</dbReference>
<evidence type="ECO:0000313" key="3">
    <source>
        <dbReference type="Proteomes" id="UP000886833"/>
    </source>
</evidence>
<dbReference type="Gene3D" id="2.40.50.140">
    <property type="entry name" value="Nucleic acid-binding proteins"/>
    <property type="match status" value="1"/>
</dbReference>
<comment type="caution">
    <text evidence="2">The sequence shown here is derived from an EMBL/GenBank/DDBJ whole genome shotgun (WGS) entry which is preliminary data.</text>
</comment>
<dbReference type="GO" id="GO:0006412">
    <property type="term" value="P:translation"/>
    <property type="evidence" value="ECO:0007669"/>
    <property type="project" value="TreeGrafter"/>
</dbReference>
<gene>
    <name evidence="2" type="ORF">IAB59_00440</name>
</gene>
<evidence type="ECO:0000313" key="2">
    <source>
        <dbReference type="EMBL" id="HIT36936.1"/>
    </source>
</evidence>
<feature type="domain" description="S1 motif" evidence="1">
    <location>
        <begin position="8"/>
        <end position="76"/>
    </location>
</feature>
<evidence type="ECO:0000259" key="1">
    <source>
        <dbReference type="PROSITE" id="PS50126"/>
    </source>
</evidence>
<organism evidence="2 3">
    <name type="scientific">Candidatus Onthousia faecipullorum</name>
    <dbReference type="NCBI Taxonomy" id="2840887"/>
    <lineage>
        <taxon>Bacteria</taxon>
        <taxon>Bacillati</taxon>
        <taxon>Bacillota</taxon>
        <taxon>Bacilli</taxon>
        <taxon>Candidatus Onthousia</taxon>
    </lineage>
</organism>
<dbReference type="PROSITE" id="PS50126">
    <property type="entry name" value="S1"/>
    <property type="match status" value="1"/>
</dbReference>
<proteinExistence type="predicted"/>
<dbReference type="Pfam" id="PF00575">
    <property type="entry name" value="S1"/>
    <property type="match status" value="1"/>
</dbReference>
<dbReference type="InterPro" id="IPR003029">
    <property type="entry name" value="S1_domain"/>
</dbReference>
<dbReference type="AlphaFoldDB" id="A0A9D1G9U2"/>
<protein>
    <submittedName>
        <fullName evidence="2">S1 RNA-binding domain-containing protein</fullName>
    </submittedName>
</protein>
<sequence length="117" mass="13515">MAKEYKEGSIVLGTVTGIKDYGIFVKLDNNHNGLIHISEIGNHYIEDLNKYVTQNELIRVRIVEKTSENMLKLSIKNVDYRITKRHGSRIKETPGGFKNLALHLDYWISKELESLKK</sequence>
<dbReference type="SMART" id="SM00316">
    <property type="entry name" value="S1"/>
    <property type="match status" value="1"/>
</dbReference>
<reference evidence="2" key="2">
    <citation type="journal article" date="2021" name="PeerJ">
        <title>Extensive microbial diversity within the chicken gut microbiome revealed by metagenomics and culture.</title>
        <authorList>
            <person name="Gilroy R."/>
            <person name="Ravi A."/>
            <person name="Getino M."/>
            <person name="Pursley I."/>
            <person name="Horton D.L."/>
            <person name="Alikhan N.F."/>
            <person name="Baker D."/>
            <person name="Gharbi K."/>
            <person name="Hall N."/>
            <person name="Watson M."/>
            <person name="Adriaenssens E.M."/>
            <person name="Foster-Nyarko E."/>
            <person name="Jarju S."/>
            <person name="Secka A."/>
            <person name="Antonio M."/>
            <person name="Oren A."/>
            <person name="Chaudhuri R.R."/>
            <person name="La Ragione R."/>
            <person name="Hildebrand F."/>
            <person name="Pallen M.J."/>
        </authorList>
    </citation>
    <scope>NUCLEOTIDE SEQUENCE</scope>
    <source>
        <strain evidence="2">CHK195-26880</strain>
    </source>
</reference>
<dbReference type="SUPFAM" id="SSF50249">
    <property type="entry name" value="Nucleic acid-binding proteins"/>
    <property type="match status" value="1"/>
</dbReference>
<dbReference type="GO" id="GO:0003735">
    <property type="term" value="F:structural constituent of ribosome"/>
    <property type="evidence" value="ECO:0007669"/>
    <property type="project" value="TreeGrafter"/>
</dbReference>
<dbReference type="Proteomes" id="UP000886833">
    <property type="component" value="Unassembled WGS sequence"/>
</dbReference>
<dbReference type="PANTHER" id="PTHR10724:SF10">
    <property type="entry name" value="S1 RNA-BINDING DOMAIN-CONTAINING PROTEIN 1"/>
    <property type="match status" value="1"/>
</dbReference>
<dbReference type="GO" id="GO:0003729">
    <property type="term" value="F:mRNA binding"/>
    <property type="evidence" value="ECO:0007669"/>
    <property type="project" value="TreeGrafter"/>
</dbReference>
<dbReference type="InterPro" id="IPR012340">
    <property type="entry name" value="NA-bd_OB-fold"/>
</dbReference>
<accession>A0A9D1G9U2</accession>
<dbReference type="InterPro" id="IPR050437">
    <property type="entry name" value="Ribos_protein_bS1-like"/>
</dbReference>
<dbReference type="PANTHER" id="PTHR10724">
    <property type="entry name" value="30S RIBOSOMAL PROTEIN S1"/>
    <property type="match status" value="1"/>
</dbReference>
<reference evidence="2" key="1">
    <citation type="submission" date="2020-10" db="EMBL/GenBank/DDBJ databases">
        <authorList>
            <person name="Gilroy R."/>
        </authorList>
    </citation>
    <scope>NUCLEOTIDE SEQUENCE</scope>
    <source>
        <strain evidence="2">CHK195-26880</strain>
    </source>
</reference>
<name>A0A9D1G9U2_9FIRM</name>